<dbReference type="PROSITE" id="PS50088">
    <property type="entry name" value="ANK_REPEAT"/>
    <property type="match status" value="1"/>
</dbReference>
<gene>
    <name evidence="2" type="ORF">EYC84_010205</name>
</gene>
<evidence type="ECO:0000313" key="2">
    <source>
        <dbReference type="EMBL" id="KAA8567141.1"/>
    </source>
</evidence>
<dbReference type="InterPro" id="IPR002110">
    <property type="entry name" value="Ankyrin_rpt"/>
</dbReference>
<dbReference type="Gene3D" id="1.25.40.20">
    <property type="entry name" value="Ankyrin repeat-containing domain"/>
    <property type="match status" value="1"/>
</dbReference>
<feature type="repeat" description="ANK" evidence="1">
    <location>
        <begin position="36"/>
        <end position="69"/>
    </location>
</feature>
<reference evidence="2 3" key="1">
    <citation type="submission" date="2019-06" db="EMBL/GenBank/DDBJ databases">
        <title>Genome Sequence of the Brown Rot Fungal Pathogen Monilinia fructicola.</title>
        <authorList>
            <person name="De Miccolis Angelini R.M."/>
            <person name="Landi L."/>
            <person name="Abate D."/>
            <person name="Pollastro S."/>
            <person name="Romanazzi G."/>
            <person name="Faretra F."/>
        </authorList>
    </citation>
    <scope>NUCLEOTIDE SEQUENCE [LARGE SCALE GENOMIC DNA]</scope>
    <source>
        <strain evidence="2 3">Mfrc123</strain>
    </source>
</reference>
<dbReference type="SUPFAM" id="SSF48403">
    <property type="entry name" value="Ankyrin repeat"/>
    <property type="match status" value="1"/>
</dbReference>
<dbReference type="InterPro" id="IPR036770">
    <property type="entry name" value="Ankyrin_rpt-contain_sf"/>
</dbReference>
<evidence type="ECO:0000256" key="1">
    <source>
        <dbReference type="PROSITE-ProRule" id="PRU00023"/>
    </source>
</evidence>
<keyword evidence="3" id="KW-1185">Reference proteome</keyword>
<dbReference type="VEuPathDB" id="FungiDB:MFRU_007g02370"/>
<dbReference type="Pfam" id="PF12796">
    <property type="entry name" value="Ank_2"/>
    <property type="match status" value="1"/>
</dbReference>
<dbReference type="Proteomes" id="UP000322873">
    <property type="component" value="Unassembled WGS sequence"/>
</dbReference>
<accession>A0A5M9JCZ2</accession>
<dbReference type="OrthoDB" id="19174at2759"/>
<comment type="caution">
    <text evidence="2">The sequence shown here is derived from an EMBL/GenBank/DDBJ whole genome shotgun (WGS) entry which is preliminary data.</text>
</comment>
<dbReference type="EMBL" id="VICG01000011">
    <property type="protein sequence ID" value="KAA8567141.1"/>
    <property type="molecule type" value="Genomic_DNA"/>
</dbReference>
<proteinExistence type="predicted"/>
<sequence length="224" mass="24593">MASAQPNPFLLAADNSPDLLPLLRSNPSLASAQDEHGYSLMHAAASYNHLDLLRALVTEFNVNVDLKDEDGDTALFVAETLDCAKLLVEELHADYRIRSAEDGYNARERIEAEGDFPEVAVYLRIKELEAEGGQPILNEAATTTKTSNGHPPPVPEGLSVDIGTMNPEEDVGEVIDPEFKRRIDELAARDDFQTPAGQEELRKLITEAISGEVGEGREVRQRTE</sequence>
<name>A0A5M9JCZ2_MONFR</name>
<evidence type="ECO:0000313" key="3">
    <source>
        <dbReference type="Proteomes" id="UP000322873"/>
    </source>
</evidence>
<protein>
    <submittedName>
        <fullName evidence="2">Uncharacterized protein</fullName>
    </submittedName>
</protein>
<keyword evidence="1" id="KW-0040">ANK repeat</keyword>
<organism evidence="2 3">
    <name type="scientific">Monilinia fructicola</name>
    <name type="common">Brown rot fungus</name>
    <name type="synonym">Ciboria fructicola</name>
    <dbReference type="NCBI Taxonomy" id="38448"/>
    <lineage>
        <taxon>Eukaryota</taxon>
        <taxon>Fungi</taxon>
        <taxon>Dikarya</taxon>
        <taxon>Ascomycota</taxon>
        <taxon>Pezizomycotina</taxon>
        <taxon>Leotiomycetes</taxon>
        <taxon>Helotiales</taxon>
        <taxon>Sclerotiniaceae</taxon>
        <taxon>Monilinia</taxon>
    </lineage>
</organism>
<dbReference type="AlphaFoldDB" id="A0A5M9JCZ2"/>